<evidence type="ECO:0000313" key="2">
    <source>
        <dbReference type="EMBL" id="QSQ27287.1"/>
    </source>
</evidence>
<dbReference type="RefSeq" id="WP_206728813.1">
    <property type="nucleotide sequence ID" value="NZ_CP071090.1"/>
</dbReference>
<protein>
    <recommendedName>
        <fullName evidence="4">Phasin family protein</fullName>
    </recommendedName>
</protein>
<accession>A0ABX7PA10</accession>
<feature type="coiled-coil region" evidence="1">
    <location>
        <begin position="139"/>
        <end position="166"/>
    </location>
</feature>
<dbReference type="Proteomes" id="UP000662747">
    <property type="component" value="Chromosome"/>
</dbReference>
<keyword evidence="3" id="KW-1185">Reference proteome</keyword>
<evidence type="ECO:0000313" key="3">
    <source>
        <dbReference type="Proteomes" id="UP000662747"/>
    </source>
</evidence>
<proteinExistence type="predicted"/>
<gene>
    <name evidence="2" type="ORF">JY651_21265</name>
</gene>
<reference evidence="2 3" key="1">
    <citation type="submission" date="2021-02" db="EMBL/GenBank/DDBJ databases">
        <title>De Novo genome assembly of isolated myxobacteria.</title>
        <authorList>
            <person name="Stevens D.C."/>
        </authorList>
    </citation>
    <scope>NUCLEOTIDE SEQUENCE [LARGE SCALE GENOMIC DNA]</scope>
    <source>
        <strain evidence="3">SCPEA02</strain>
    </source>
</reference>
<evidence type="ECO:0008006" key="4">
    <source>
        <dbReference type="Google" id="ProtNLM"/>
    </source>
</evidence>
<keyword evidence="1" id="KW-0175">Coiled coil</keyword>
<name>A0ABX7PA10_9BACT</name>
<dbReference type="EMBL" id="CP071090">
    <property type="protein sequence ID" value="QSQ27287.1"/>
    <property type="molecule type" value="Genomic_DNA"/>
</dbReference>
<evidence type="ECO:0000256" key="1">
    <source>
        <dbReference type="SAM" id="Coils"/>
    </source>
</evidence>
<sequence>MTAKNETTETKAETTPATEAVKSGIAQNVETFLKTQLAVAQKRFEELEGEAQKAVKTQLAVAQKRFEELEGGAQKAVKTLETRGQEAAKEAQALWAKLQAGELLADPRVKELGKKVDAAGTELRKRLDGLQTKVVEAVGVASQAQLKDLNKELAKLSRKVDALLKPVRRVGSKAANGASSSPRA</sequence>
<organism evidence="2 3">
    <name type="scientific">Pyxidicoccus parkwayensis</name>
    <dbReference type="NCBI Taxonomy" id="2813578"/>
    <lineage>
        <taxon>Bacteria</taxon>
        <taxon>Pseudomonadati</taxon>
        <taxon>Myxococcota</taxon>
        <taxon>Myxococcia</taxon>
        <taxon>Myxococcales</taxon>
        <taxon>Cystobacterineae</taxon>
        <taxon>Myxococcaceae</taxon>
        <taxon>Pyxidicoccus</taxon>
    </lineage>
</organism>